<dbReference type="Pfam" id="PF13174">
    <property type="entry name" value="TPR_6"/>
    <property type="match status" value="1"/>
</dbReference>
<keyword evidence="5" id="KW-1185">Reference proteome</keyword>
<organism evidence="4 5">
    <name type="scientific">Calditerricola satsumensis</name>
    <dbReference type="NCBI Taxonomy" id="373054"/>
    <lineage>
        <taxon>Bacteria</taxon>
        <taxon>Bacillati</taxon>
        <taxon>Bacillota</taxon>
        <taxon>Bacilli</taxon>
        <taxon>Bacillales</taxon>
        <taxon>Bacillaceae</taxon>
        <taxon>Calditerricola</taxon>
    </lineage>
</organism>
<feature type="repeat" description="TPR" evidence="3">
    <location>
        <begin position="27"/>
        <end position="60"/>
    </location>
</feature>
<evidence type="ECO:0008006" key="6">
    <source>
        <dbReference type="Google" id="ProtNLM"/>
    </source>
</evidence>
<keyword evidence="1" id="KW-0677">Repeat</keyword>
<dbReference type="GO" id="GO:0042802">
    <property type="term" value="F:identical protein binding"/>
    <property type="evidence" value="ECO:0007669"/>
    <property type="project" value="InterPro"/>
</dbReference>
<feature type="repeat" description="TPR" evidence="3">
    <location>
        <begin position="194"/>
        <end position="227"/>
    </location>
</feature>
<evidence type="ECO:0000313" key="5">
    <source>
        <dbReference type="Proteomes" id="UP000637720"/>
    </source>
</evidence>
<dbReference type="PANTHER" id="PTHR44943">
    <property type="entry name" value="CELLULOSE SYNTHASE OPERON PROTEIN C"/>
    <property type="match status" value="1"/>
</dbReference>
<comment type="caution">
    <text evidence="4">The sequence shown here is derived from an EMBL/GenBank/DDBJ whole genome shotgun (WGS) entry which is preliminary data.</text>
</comment>
<dbReference type="SUPFAM" id="SSF48452">
    <property type="entry name" value="TPR-like"/>
    <property type="match status" value="2"/>
</dbReference>
<dbReference type="Pfam" id="PF07721">
    <property type="entry name" value="TPR_4"/>
    <property type="match status" value="1"/>
</dbReference>
<evidence type="ECO:0000256" key="1">
    <source>
        <dbReference type="ARBA" id="ARBA00022737"/>
    </source>
</evidence>
<dbReference type="EMBL" id="BMOF01000031">
    <property type="protein sequence ID" value="GGK02427.1"/>
    <property type="molecule type" value="Genomic_DNA"/>
</dbReference>
<evidence type="ECO:0000256" key="3">
    <source>
        <dbReference type="PROSITE-ProRule" id="PRU00339"/>
    </source>
</evidence>
<dbReference type="Pfam" id="PF14559">
    <property type="entry name" value="TPR_19"/>
    <property type="match status" value="2"/>
</dbReference>
<gene>
    <name evidence="4" type="ORF">GCM10007043_15620</name>
</gene>
<name>A0A8J3FBN4_9BACI</name>
<evidence type="ECO:0000313" key="4">
    <source>
        <dbReference type="EMBL" id="GGK02427.1"/>
    </source>
</evidence>
<dbReference type="PROSITE" id="PS50005">
    <property type="entry name" value="TPR"/>
    <property type="match status" value="2"/>
</dbReference>
<dbReference type="InterPro" id="IPR019734">
    <property type="entry name" value="TPR_rpt"/>
</dbReference>
<dbReference type="PANTHER" id="PTHR44943:SF8">
    <property type="entry name" value="TPR REPEAT-CONTAINING PROTEIN MJ0263"/>
    <property type="match status" value="1"/>
</dbReference>
<dbReference type="SMART" id="SM00028">
    <property type="entry name" value="TPR"/>
    <property type="match status" value="6"/>
</dbReference>
<sequence length="570" mass="63747">MPHNVTPPLRASRASRQTVVPLPLGDVPFLCRRARVQQRRKAYDKAIRLLERAVQLAPDDVDAWYLLAEVLAEAGRFAESNEALWRLRELCPEWADVWYFLASNHAYLGAYEEAEAYALRYLEREPQGEYADLAHDLLEAVYAELHQADEGGGPPQNGSIVQRHEHARALLETGRFHEAQALLEDLVKAHPDFLPTRNNLALAYYYTGRLERAVAAVEAVLAQDPHNLHALCNLAVFCVNLGDWPRLVHLSRLLVKLIPLQPEAMYKLATTLGLLGEHERARVLLRKLLDWARMEEAPLLHFAAVAAYNTGHPEEARRLWEKAVRLSGDPVAAYYLQVMEEVEAGKRAAPEALPYQHQIPLEGYEQVALLSPQELPEGLRNDPLVRASYLWALRFGDAATKRRAIEALAQLGDSEGEAALRQFLLDPDEADDLKALAFLALLSRGGRGFAAGEGERPGDEGSVPGWLSVVAGWPPAWRKVLLSLSVQYNADRENPVYREAVALWCAYVMAKRPEPRQIRKPEAWAAAVEYVAARRVGKPVKQRELAARYGVAPSAVSRIARLLRLALAKP</sequence>
<dbReference type="InterPro" id="IPR011717">
    <property type="entry name" value="TPR-4"/>
</dbReference>
<reference evidence="4" key="2">
    <citation type="submission" date="2020-09" db="EMBL/GenBank/DDBJ databases">
        <authorList>
            <person name="Sun Q."/>
            <person name="Ohkuma M."/>
        </authorList>
    </citation>
    <scope>NUCLEOTIDE SEQUENCE</scope>
    <source>
        <strain evidence="4">JCM 14719</strain>
    </source>
</reference>
<protein>
    <recommendedName>
        <fullName evidence="6">Tetratricopeptide repeat protein</fullName>
    </recommendedName>
</protein>
<dbReference type="Proteomes" id="UP000637720">
    <property type="component" value="Unassembled WGS sequence"/>
</dbReference>
<dbReference type="Pfam" id="PF03130">
    <property type="entry name" value="HEAT_PBS"/>
    <property type="match status" value="1"/>
</dbReference>
<dbReference type="InterPro" id="IPR011990">
    <property type="entry name" value="TPR-like_helical_dom_sf"/>
</dbReference>
<proteinExistence type="predicted"/>
<keyword evidence="2 3" id="KW-0802">TPR repeat</keyword>
<accession>A0A8J3FBN4</accession>
<evidence type="ECO:0000256" key="2">
    <source>
        <dbReference type="ARBA" id="ARBA00022803"/>
    </source>
</evidence>
<dbReference type="AlphaFoldDB" id="A0A8J3FBN4"/>
<dbReference type="InterPro" id="IPR004155">
    <property type="entry name" value="PBS_lyase_HEAT"/>
</dbReference>
<dbReference type="InterPro" id="IPR051685">
    <property type="entry name" value="Ycf3/AcsC/BcsC/TPR_MFPF"/>
</dbReference>
<dbReference type="Gene3D" id="1.25.40.10">
    <property type="entry name" value="Tetratricopeptide repeat domain"/>
    <property type="match status" value="2"/>
</dbReference>
<reference evidence="4" key="1">
    <citation type="journal article" date="2014" name="Int. J. Syst. Evol. Microbiol.">
        <title>Complete genome sequence of Corynebacterium casei LMG S-19264T (=DSM 44701T), isolated from a smear-ripened cheese.</title>
        <authorList>
            <consortium name="US DOE Joint Genome Institute (JGI-PGF)"/>
            <person name="Walter F."/>
            <person name="Albersmeier A."/>
            <person name="Kalinowski J."/>
            <person name="Ruckert C."/>
        </authorList>
    </citation>
    <scope>NUCLEOTIDE SEQUENCE</scope>
    <source>
        <strain evidence="4">JCM 14719</strain>
    </source>
</reference>